<accession>A0A8J6BDA5</accession>
<keyword evidence="2" id="KW-1185">Reference proteome</keyword>
<dbReference type="AlphaFoldDB" id="A0A8J6BDA5"/>
<evidence type="ECO:0000313" key="2">
    <source>
        <dbReference type="Proteomes" id="UP000770717"/>
    </source>
</evidence>
<sequence length="79" mass="8566">MTPKCLGACHQVLLDACGAPWKTTLMKTPRPTCSVSNVWTLTTPTTRPTRCSTESGLKATPIFRSDPNTLQIRGSQSNC</sequence>
<comment type="caution">
    <text evidence="1">The sequence shown here is derived from an EMBL/GenBank/DDBJ whole genome shotgun (WGS) entry which is preliminary data.</text>
</comment>
<dbReference type="EMBL" id="WNTK01003461">
    <property type="protein sequence ID" value="KAG9465106.1"/>
    <property type="molecule type" value="Genomic_DNA"/>
</dbReference>
<proteinExistence type="predicted"/>
<evidence type="ECO:0000313" key="1">
    <source>
        <dbReference type="EMBL" id="KAG9465106.1"/>
    </source>
</evidence>
<dbReference type="Proteomes" id="UP000770717">
    <property type="component" value="Unassembled WGS sequence"/>
</dbReference>
<name>A0A8J6BDA5_ELECQ</name>
<organism evidence="1 2">
    <name type="scientific">Eleutherodactylus coqui</name>
    <name type="common">Puerto Rican coqui</name>
    <dbReference type="NCBI Taxonomy" id="57060"/>
    <lineage>
        <taxon>Eukaryota</taxon>
        <taxon>Metazoa</taxon>
        <taxon>Chordata</taxon>
        <taxon>Craniata</taxon>
        <taxon>Vertebrata</taxon>
        <taxon>Euteleostomi</taxon>
        <taxon>Amphibia</taxon>
        <taxon>Batrachia</taxon>
        <taxon>Anura</taxon>
        <taxon>Neobatrachia</taxon>
        <taxon>Hyloidea</taxon>
        <taxon>Eleutherodactylidae</taxon>
        <taxon>Eleutherodactylinae</taxon>
        <taxon>Eleutherodactylus</taxon>
        <taxon>Eleutherodactylus</taxon>
    </lineage>
</organism>
<reference evidence="1" key="1">
    <citation type="thesis" date="2020" institute="ProQuest LLC" country="789 East Eisenhower Parkway, Ann Arbor, MI, USA">
        <title>Comparative Genomics and Chromosome Evolution.</title>
        <authorList>
            <person name="Mudd A.B."/>
        </authorList>
    </citation>
    <scope>NUCLEOTIDE SEQUENCE</scope>
    <source>
        <strain evidence="1">HN-11 Male</strain>
        <tissue evidence="1">Kidney and liver</tissue>
    </source>
</reference>
<gene>
    <name evidence="1" type="ORF">GDO78_018890</name>
</gene>
<protein>
    <submittedName>
        <fullName evidence="1">Uncharacterized protein</fullName>
    </submittedName>
</protein>